<dbReference type="STRING" id="1793963.AXI58_14810"/>
<evidence type="ECO:0000313" key="4">
    <source>
        <dbReference type="Proteomes" id="UP000075430"/>
    </source>
</evidence>
<dbReference type="PANTHER" id="PTHR40027">
    <property type="entry name" value="CELL DIVISION PROTEIN DIVIC"/>
    <property type="match status" value="1"/>
</dbReference>
<keyword evidence="3" id="KW-0132">Cell division</keyword>
<keyword evidence="3" id="KW-0131">Cell cycle</keyword>
<proteinExistence type="predicted"/>
<keyword evidence="2" id="KW-1133">Transmembrane helix</keyword>
<feature type="transmembrane region" description="Helical" evidence="2">
    <location>
        <begin position="38"/>
        <end position="57"/>
    </location>
</feature>
<sequence>MNLSRERTITEIQNDYKEQVERQSQLMKRRRKGLFRRLIVFGALVLLTAIVLASSLWSQTSSLSANEEKKAQLEKEIKGLKTKQADLKDEITKLKDEDYVTELARRDLFMSGNGEILFNVEKKSK</sequence>
<dbReference type="RefSeq" id="WP_061521566.1">
    <property type="nucleotide sequence ID" value="NZ_JANBMN010000028.1"/>
</dbReference>
<dbReference type="GO" id="GO:0051301">
    <property type="term" value="P:cell division"/>
    <property type="evidence" value="ECO:0007669"/>
    <property type="project" value="UniProtKB-KW"/>
</dbReference>
<keyword evidence="2" id="KW-0812">Transmembrane</keyword>
<dbReference type="InterPro" id="IPR039076">
    <property type="entry name" value="DivIC"/>
</dbReference>
<comment type="caution">
    <text evidence="3">The sequence shown here is derived from an EMBL/GenBank/DDBJ whole genome shotgun (WGS) entry which is preliminary data.</text>
</comment>
<keyword evidence="2" id="KW-0472">Membrane</keyword>
<dbReference type="InterPro" id="IPR007060">
    <property type="entry name" value="FtsL/DivIC"/>
</dbReference>
<gene>
    <name evidence="3" type="ORF">AXI58_14810</name>
</gene>
<organism evidence="3 4">
    <name type="scientific">Bacillus nakamurai</name>
    <dbReference type="NCBI Taxonomy" id="1793963"/>
    <lineage>
        <taxon>Bacteria</taxon>
        <taxon>Bacillati</taxon>
        <taxon>Bacillota</taxon>
        <taxon>Bacilli</taxon>
        <taxon>Bacillales</taxon>
        <taxon>Bacillaceae</taxon>
        <taxon>Bacillus</taxon>
    </lineage>
</organism>
<keyword evidence="1" id="KW-0175">Coiled coil</keyword>
<accession>A0A150F7G8</accession>
<evidence type="ECO:0000313" key="3">
    <source>
        <dbReference type="EMBL" id="KXZ20457.1"/>
    </source>
</evidence>
<keyword evidence="4" id="KW-1185">Reference proteome</keyword>
<feature type="coiled-coil region" evidence="1">
    <location>
        <begin position="63"/>
        <end position="97"/>
    </location>
</feature>
<dbReference type="AlphaFoldDB" id="A0A150F7G8"/>
<dbReference type="PANTHER" id="PTHR40027:SF1">
    <property type="entry name" value="CELL DIVISION PROTEIN DIVIC"/>
    <property type="match status" value="1"/>
</dbReference>
<evidence type="ECO:0000256" key="2">
    <source>
        <dbReference type="SAM" id="Phobius"/>
    </source>
</evidence>
<dbReference type="Pfam" id="PF04977">
    <property type="entry name" value="DivIC"/>
    <property type="match status" value="1"/>
</dbReference>
<dbReference type="EMBL" id="LSBA01000013">
    <property type="protein sequence ID" value="KXZ20457.1"/>
    <property type="molecule type" value="Genomic_DNA"/>
</dbReference>
<protein>
    <submittedName>
        <fullName evidence="3">Cell division protein DIVIC</fullName>
    </submittedName>
</protein>
<name>A0A150F7G8_9BACI</name>
<reference evidence="4" key="1">
    <citation type="submission" date="2016-02" db="EMBL/GenBank/DDBJ databases">
        <authorList>
            <person name="Dunlap C."/>
        </authorList>
    </citation>
    <scope>NUCLEOTIDE SEQUENCE [LARGE SCALE GENOMIC DNA]</scope>
    <source>
        <strain evidence="4">NRRL B-41092</strain>
    </source>
</reference>
<dbReference type="OrthoDB" id="2991180at2"/>
<evidence type="ECO:0000256" key="1">
    <source>
        <dbReference type="SAM" id="Coils"/>
    </source>
</evidence>
<dbReference type="Proteomes" id="UP000075430">
    <property type="component" value="Unassembled WGS sequence"/>
</dbReference>